<comment type="similarity">
    <text evidence="5">Belongs to the SAT4 family.</text>
</comment>
<feature type="domain" description="Rhodopsin" evidence="7">
    <location>
        <begin position="27"/>
        <end position="216"/>
    </location>
</feature>
<name>A0A7H8R7J3_TALRU</name>
<protein>
    <recommendedName>
        <fullName evidence="7">Rhodopsin domain-containing protein</fullName>
    </recommendedName>
</protein>
<feature type="transmembrane region" description="Helical" evidence="6">
    <location>
        <begin position="6"/>
        <end position="27"/>
    </location>
</feature>
<gene>
    <name evidence="8" type="ORF">TRUGW13939_08747</name>
</gene>
<dbReference type="EMBL" id="CP055902">
    <property type="protein sequence ID" value="QKX61595.1"/>
    <property type="molecule type" value="Genomic_DNA"/>
</dbReference>
<evidence type="ECO:0000313" key="9">
    <source>
        <dbReference type="Proteomes" id="UP000509510"/>
    </source>
</evidence>
<sequence>MGYNSKQVTLLGVCGTGFGLSAIVVGLRFFVRTVLRPNTLGWDDWTMLFTFGVAVAGTAVEILMVEYGVGQDMRDVNPENIPMVAKLTLLNSILSLVGTMTVKVSICFFILRIVHLSSRTVKWMVTINLTVLVPVTVATIIVDLIQCIPLDGYWDKSVQTKCINPDTINVLLKTSSGVGVATDFLTAVIPMVIVYRLQMHRYQKRVVYGLLVLGFLRINRQNRINSMVADRLHKR</sequence>
<evidence type="ECO:0000313" key="8">
    <source>
        <dbReference type="EMBL" id="QKX61595.1"/>
    </source>
</evidence>
<evidence type="ECO:0000256" key="2">
    <source>
        <dbReference type="ARBA" id="ARBA00022692"/>
    </source>
</evidence>
<keyword evidence="9" id="KW-1185">Reference proteome</keyword>
<evidence type="ECO:0000256" key="1">
    <source>
        <dbReference type="ARBA" id="ARBA00004141"/>
    </source>
</evidence>
<dbReference type="OrthoDB" id="4682787at2759"/>
<feature type="transmembrane region" description="Helical" evidence="6">
    <location>
        <begin position="176"/>
        <end position="195"/>
    </location>
</feature>
<proteinExistence type="inferred from homology"/>
<feature type="transmembrane region" description="Helical" evidence="6">
    <location>
        <begin position="48"/>
        <end position="69"/>
    </location>
</feature>
<dbReference type="Pfam" id="PF20684">
    <property type="entry name" value="Fung_rhodopsin"/>
    <property type="match status" value="1"/>
</dbReference>
<dbReference type="KEGG" id="trg:TRUGW13939_08747"/>
<dbReference type="PANTHER" id="PTHR33048">
    <property type="entry name" value="PTH11-LIKE INTEGRAL MEMBRANE PROTEIN (AFU_ORTHOLOGUE AFUA_5G11245)"/>
    <property type="match status" value="1"/>
</dbReference>
<dbReference type="InterPro" id="IPR052337">
    <property type="entry name" value="SAT4-like"/>
</dbReference>
<accession>A0A7H8R7J3</accession>
<dbReference type="AlphaFoldDB" id="A0A7H8R7J3"/>
<dbReference type="RefSeq" id="XP_035347769.1">
    <property type="nucleotide sequence ID" value="XM_035491876.1"/>
</dbReference>
<comment type="subcellular location">
    <subcellularLocation>
        <location evidence="1">Membrane</location>
        <topology evidence="1">Multi-pass membrane protein</topology>
    </subcellularLocation>
</comment>
<evidence type="ECO:0000256" key="6">
    <source>
        <dbReference type="SAM" id="Phobius"/>
    </source>
</evidence>
<feature type="transmembrane region" description="Helical" evidence="6">
    <location>
        <begin position="89"/>
        <end position="111"/>
    </location>
</feature>
<keyword evidence="3 6" id="KW-1133">Transmembrane helix</keyword>
<keyword evidence="4 6" id="KW-0472">Membrane</keyword>
<evidence type="ECO:0000256" key="3">
    <source>
        <dbReference type="ARBA" id="ARBA00022989"/>
    </source>
</evidence>
<feature type="transmembrane region" description="Helical" evidence="6">
    <location>
        <begin position="123"/>
        <end position="145"/>
    </location>
</feature>
<keyword evidence="2 6" id="KW-0812">Transmembrane</keyword>
<dbReference type="GeneID" id="55996235"/>
<evidence type="ECO:0000259" key="7">
    <source>
        <dbReference type="Pfam" id="PF20684"/>
    </source>
</evidence>
<evidence type="ECO:0000256" key="5">
    <source>
        <dbReference type="ARBA" id="ARBA00038359"/>
    </source>
</evidence>
<dbReference type="InterPro" id="IPR049326">
    <property type="entry name" value="Rhodopsin_dom_fungi"/>
</dbReference>
<reference evidence="9" key="1">
    <citation type="submission" date="2020-06" db="EMBL/GenBank/DDBJ databases">
        <title>A chromosome-scale genome assembly of Talaromyces rugulosus W13939.</title>
        <authorList>
            <person name="Wang B."/>
            <person name="Guo L."/>
            <person name="Ye K."/>
            <person name="Wang L."/>
        </authorList>
    </citation>
    <scope>NUCLEOTIDE SEQUENCE [LARGE SCALE GENOMIC DNA]</scope>
    <source>
        <strain evidence="9">W13939</strain>
    </source>
</reference>
<dbReference type="GO" id="GO:0016020">
    <property type="term" value="C:membrane"/>
    <property type="evidence" value="ECO:0007669"/>
    <property type="project" value="UniProtKB-SubCell"/>
</dbReference>
<dbReference type="PANTHER" id="PTHR33048:SF129">
    <property type="entry name" value="INTEGRAL MEMBRANE PROTEIN-RELATED"/>
    <property type="match status" value="1"/>
</dbReference>
<organism evidence="8 9">
    <name type="scientific">Talaromyces rugulosus</name>
    <name type="common">Penicillium rugulosum</name>
    <dbReference type="NCBI Taxonomy" id="121627"/>
    <lineage>
        <taxon>Eukaryota</taxon>
        <taxon>Fungi</taxon>
        <taxon>Dikarya</taxon>
        <taxon>Ascomycota</taxon>
        <taxon>Pezizomycotina</taxon>
        <taxon>Eurotiomycetes</taxon>
        <taxon>Eurotiomycetidae</taxon>
        <taxon>Eurotiales</taxon>
        <taxon>Trichocomaceae</taxon>
        <taxon>Talaromyces</taxon>
        <taxon>Talaromyces sect. Islandici</taxon>
    </lineage>
</organism>
<evidence type="ECO:0000256" key="4">
    <source>
        <dbReference type="ARBA" id="ARBA00023136"/>
    </source>
</evidence>
<dbReference type="Proteomes" id="UP000509510">
    <property type="component" value="Chromosome V"/>
</dbReference>